<evidence type="ECO:0000256" key="6">
    <source>
        <dbReference type="ARBA" id="ARBA00023136"/>
    </source>
</evidence>
<dbReference type="GO" id="GO:0006897">
    <property type="term" value="P:endocytosis"/>
    <property type="evidence" value="ECO:0007669"/>
    <property type="project" value="TreeGrafter"/>
</dbReference>
<dbReference type="PANTHER" id="PTHR10796:SF97">
    <property type="entry name" value="SSD DOMAIN-CONTAINING PROTEIN"/>
    <property type="match status" value="1"/>
</dbReference>
<gene>
    <name evidence="10" type="ORF">EVEC_LOCUS5049</name>
</gene>
<dbReference type="InterPro" id="IPR051697">
    <property type="entry name" value="Patched_domain-protein"/>
</dbReference>
<keyword evidence="4 8" id="KW-0812">Transmembrane</keyword>
<dbReference type="WBParaSite" id="EVEC_0000541801-mRNA-1">
    <property type="protein sequence ID" value="EVEC_0000541801-mRNA-1"/>
    <property type="gene ID" value="EVEC_0000541801"/>
</dbReference>
<proteinExistence type="inferred from homology"/>
<evidence type="ECO:0000313" key="10">
    <source>
        <dbReference type="EMBL" id="VDD90298.1"/>
    </source>
</evidence>
<keyword evidence="5 8" id="KW-1133">Transmembrane helix</keyword>
<evidence type="ECO:0000256" key="3">
    <source>
        <dbReference type="ARBA" id="ARBA00022475"/>
    </source>
</evidence>
<keyword evidence="7" id="KW-0325">Glycoprotein</keyword>
<accession>A0A0N4V5C7</accession>
<sequence>MTCLSDSVSKKSLNKPTSCSKKKLSRFFFTTGYHGNELKIWTERGVLLRKWRKVVDRAEYKSFHASVFHEDGIFLDLIDNMATDTWQSVLGTLFCMAAVCFVFLRSSLTVAIATSCVLSICIGILGILSWWGIDLDPITMAAMIISIGFSVDIPAHVSYHYYKACESGPNASPQERLGNCLTSVAFPALQAALSTILCVSSLLFVKLYMSEVFVKTMTLCVFLCNLHGLLFLPAILSMVDRISAKVQKKKTYDINHKKNMKKVRANLAALRIQESEAENVDRTKVDRPPLPNY</sequence>
<feature type="domain" description="Protein export membrane protein SecD/SecF C-terminal" evidence="9">
    <location>
        <begin position="79"/>
        <end position="231"/>
    </location>
</feature>
<name>A0A0N4V5C7_ENTVE</name>
<reference evidence="12" key="1">
    <citation type="submission" date="2017-02" db="UniProtKB">
        <authorList>
            <consortium name="WormBaseParasite"/>
        </authorList>
    </citation>
    <scope>IDENTIFICATION</scope>
</reference>
<comment type="subcellular location">
    <subcellularLocation>
        <location evidence="1">Cell membrane</location>
        <topology evidence="1">Multi-pass membrane protein</topology>
    </subcellularLocation>
</comment>
<dbReference type="Gene3D" id="1.20.1640.10">
    <property type="entry name" value="Multidrug efflux transporter AcrB transmembrane domain"/>
    <property type="match status" value="1"/>
</dbReference>
<dbReference type="Pfam" id="PF02355">
    <property type="entry name" value="SecD_SecF_C"/>
    <property type="match status" value="1"/>
</dbReference>
<dbReference type="GO" id="GO:0030659">
    <property type="term" value="C:cytoplasmic vesicle membrane"/>
    <property type="evidence" value="ECO:0007669"/>
    <property type="project" value="TreeGrafter"/>
</dbReference>
<dbReference type="OrthoDB" id="6510177at2759"/>
<evidence type="ECO:0000256" key="8">
    <source>
        <dbReference type="SAM" id="Phobius"/>
    </source>
</evidence>
<dbReference type="PANTHER" id="PTHR10796">
    <property type="entry name" value="PATCHED-RELATED"/>
    <property type="match status" value="1"/>
</dbReference>
<evidence type="ECO:0000259" key="9">
    <source>
        <dbReference type="Pfam" id="PF02355"/>
    </source>
</evidence>
<evidence type="ECO:0000313" key="11">
    <source>
        <dbReference type="Proteomes" id="UP000274131"/>
    </source>
</evidence>
<dbReference type="EMBL" id="UXUI01008038">
    <property type="protein sequence ID" value="VDD90298.1"/>
    <property type="molecule type" value="Genomic_DNA"/>
</dbReference>
<dbReference type="InterPro" id="IPR048634">
    <property type="entry name" value="SecD_SecF_C"/>
</dbReference>
<evidence type="ECO:0000256" key="2">
    <source>
        <dbReference type="ARBA" id="ARBA00005585"/>
    </source>
</evidence>
<feature type="transmembrane region" description="Helical" evidence="8">
    <location>
        <begin position="180"/>
        <end position="204"/>
    </location>
</feature>
<evidence type="ECO:0000256" key="7">
    <source>
        <dbReference type="ARBA" id="ARBA00023180"/>
    </source>
</evidence>
<protein>
    <submittedName>
        <fullName evidence="12">SSD domain-containing protein</fullName>
    </submittedName>
</protein>
<comment type="similarity">
    <text evidence="2">Belongs to the patched family.</text>
</comment>
<feature type="transmembrane region" description="Helical" evidence="8">
    <location>
        <begin position="85"/>
        <end position="104"/>
    </location>
</feature>
<dbReference type="Proteomes" id="UP000274131">
    <property type="component" value="Unassembled WGS sequence"/>
</dbReference>
<evidence type="ECO:0000313" key="12">
    <source>
        <dbReference type="WBParaSite" id="EVEC_0000541801-mRNA-1"/>
    </source>
</evidence>
<reference evidence="10 11" key="2">
    <citation type="submission" date="2018-10" db="EMBL/GenBank/DDBJ databases">
        <authorList>
            <consortium name="Pathogen Informatics"/>
        </authorList>
    </citation>
    <scope>NUCLEOTIDE SEQUENCE [LARGE SCALE GENOMIC DNA]</scope>
</reference>
<dbReference type="AlphaFoldDB" id="A0A0N4V5C7"/>
<feature type="transmembrane region" description="Helical" evidence="8">
    <location>
        <begin position="138"/>
        <end position="159"/>
    </location>
</feature>
<evidence type="ECO:0000256" key="1">
    <source>
        <dbReference type="ARBA" id="ARBA00004651"/>
    </source>
</evidence>
<organism evidence="12">
    <name type="scientific">Enterobius vermicularis</name>
    <name type="common">Human pinworm</name>
    <dbReference type="NCBI Taxonomy" id="51028"/>
    <lineage>
        <taxon>Eukaryota</taxon>
        <taxon>Metazoa</taxon>
        <taxon>Ecdysozoa</taxon>
        <taxon>Nematoda</taxon>
        <taxon>Chromadorea</taxon>
        <taxon>Rhabditida</taxon>
        <taxon>Spirurina</taxon>
        <taxon>Oxyuridomorpha</taxon>
        <taxon>Oxyuroidea</taxon>
        <taxon>Oxyuridae</taxon>
        <taxon>Enterobius</taxon>
    </lineage>
</organism>
<evidence type="ECO:0000256" key="4">
    <source>
        <dbReference type="ARBA" id="ARBA00022692"/>
    </source>
</evidence>
<dbReference type="GO" id="GO:0018996">
    <property type="term" value="P:molting cycle, collagen and cuticulin-based cuticle"/>
    <property type="evidence" value="ECO:0007669"/>
    <property type="project" value="TreeGrafter"/>
</dbReference>
<dbReference type="SUPFAM" id="SSF82866">
    <property type="entry name" value="Multidrug efflux transporter AcrB transmembrane domain"/>
    <property type="match status" value="1"/>
</dbReference>
<evidence type="ECO:0000256" key="5">
    <source>
        <dbReference type="ARBA" id="ARBA00022989"/>
    </source>
</evidence>
<feature type="transmembrane region" description="Helical" evidence="8">
    <location>
        <begin position="111"/>
        <end position="132"/>
    </location>
</feature>
<feature type="transmembrane region" description="Helical" evidence="8">
    <location>
        <begin position="216"/>
        <end position="239"/>
    </location>
</feature>
<keyword evidence="6 8" id="KW-0472">Membrane</keyword>
<keyword evidence="3" id="KW-1003">Cell membrane</keyword>
<dbReference type="GO" id="GO:0005886">
    <property type="term" value="C:plasma membrane"/>
    <property type="evidence" value="ECO:0007669"/>
    <property type="project" value="UniProtKB-SubCell"/>
</dbReference>
<keyword evidence="11" id="KW-1185">Reference proteome</keyword>
<dbReference type="FunFam" id="1.20.1640.10:FF:000013">
    <property type="entry name" value="PaTched Related family"/>
    <property type="match status" value="1"/>
</dbReference>